<dbReference type="InterPro" id="IPR001965">
    <property type="entry name" value="Znf_PHD"/>
</dbReference>
<keyword evidence="3" id="KW-0863">Zinc-finger</keyword>
<protein>
    <recommendedName>
        <fullName evidence="5">Phorbol-ester/DAG-type domain-containing protein</fullName>
    </recommendedName>
</protein>
<dbReference type="PROSITE" id="PS50081">
    <property type="entry name" value="ZF_DAG_PE_2"/>
    <property type="match status" value="2"/>
</dbReference>
<evidence type="ECO:0000313" key="7">
    <source>
        <dbReference type="Proteomes" id="UP001642260"/>
    </source>
</evidence>
<dbReference type="InterPro" id="IPR004146">
    <property type="entry name" value="DC1"/>
</dbReference>
<accession>A0ABC8JMY7</accession>
<sequence length="496" mass="56118">MNAVEFPSHPHPLNLKEFSSEEEENSRICGLCGETLVGSGYECCQCDFAAHLGCAENPPSVVIEESKIHEHTLTLLPTQVSFTCNACGLTGDRSPYVCLKCSFMTHKDCIEFPRVISINRHDHRMFYTSFLGPGKWTCGVCHQGMEGRYGAYSCHHCPNFATHSTCATRRDVWDGRELEMNPEGKDEENGEQLYFALDETLILHFSHKHHYLRHQDEHTDAAICCGCALPIATETFYRCQECDFFLHQRCALLPQHKTTFLHVHPLTLCSDDERLGGPNGLSRCHACELHFNGFSYRCLECDVEFDIRCSSVTEPFEVYCHDHPLFLDDVPTDEIENAKICIGCGLEGLKYVLSCLECNLHLCFACAVLPSMAKYKYDEHLLSIHTGLEDATGQYLCDVCEKKIEEMGNYYKCLSCGPVLHTSCAVGSFRHMRPWLSFISDGCEYKVVCNDWTPQLRCSNCHNDCYEPLLVMSTTTNTDDAIYLCSSRCFTAYVPV</sequence>
<dbReference type="Gene3D" id="3.30.60.20">
    <property type="match status" value="1"/>
</dbReference>
<keyword evidence="4" id="KW-0862">Zinc</keyword>
<evidence type="ECO:0000313" key="6">
    <source>
        <dbReference type="EMBL" id="CAH8332328.1"/>
    </source>
</evidence>
<dbReference type="SMART" id="SM00109">
    <property type="entry name" value="C1"/>
    <property type="match status" value="4"/>
</dbReference>
<dbReference type="GO" id="GO:0008270">
    <property type="term" value="F:zinc ion binding"/>
    <property type="evidence" value="ECO:0007669"/>
    <property type="project" value="UniProtKB-KW"/>
</dbReference>
<evidence type="ECO:0000256" key="2">
    <source>
        <dbReference type="ARBA" id="ARBA00022737"/>
    </source>
</evidence>
<feature type="domain" description="Phorbol-ester/DAG-type" evidence="5">
    <location>
        <begin position="10"/>
        <end position="62"/>
    </location>
</feature>
<dbReference type="Pfam" id="PF03107">
    <property type="entry name" value="C1_2"/>
    <property type="match status" value="6"/>
</dbReference>
<gene>
    <name evidence="6" type="ORF">ERUC_LOCUS12588</name>
</gene>
<keyword evidence="7" id="KW-1185">Reference proteome</keyword>
<dbReference type="PANTHER" id="PTHR32410">
    <property type="entry name" value="CYSTEINE/HISTIDINE-RICH C1 DOMAIN FAMILY PROTEIN"/>
    <property type="match status" value="1"/>
</dbReference>
<proteinExistence type="predicted"/>
<dbReference type="PANTHER" id="PTHR32410:SF211">
    <property type="entry name" value="CYSTEINE_HISTIDINE-RICH C1 DOMAIN FAMILY PROTEIN"/>
    <property type="match status" value="1"/>
</dbReference>
<evidence type="ECO:0000256" key="3">
    <source>
        <dbReference type="ARBA" id="ARBA00022771"/>
    </source>
</evidence>
<dbReference type="InterPro" id="IPR053192">
    <property type="entry name" value="Vacuole_Formation_Reg"/>
</dbReference>
<dbReference type="SMART" id="SM00249">
    <property type="entry name" value="PHD"/>
    <property type="match status" value="4"/>
</dbReference>
<reference evidence="6 7" key="1">
    <citation type="submission" date="2022-03" db="EMBL/GenBank/DDBJ databases">
        <authorList>
            <person name="Macdonald S."/>
            <person name="Ahmed S."/>
            <person name="Newling K."/>
        </authorList>
    </citation>
    <scope>NUCLEOTIDE SEQUENCE [LARGE SCALE GENOMIC DNA]</scope>
</reference>
<keyword evidence="2" id="KW-0677">Repeat</keyword>
<evidence type="ECO:0000256" key="4">
    <source>
        <dbReference type="ARBA" id="ARBA00022833"/>
    </source>
</evidence>
<name>A0ABC8JMY7_ERUVS</name>
<dbReference type="InterPro" id="IPR002219">
    <property type="entry name" value="PKC_DAG/PE"/>
</dbReference>
<dbReference type="InterPro" id="IPR046349">
    <property type="entry name" value="C1-like_sf"/>
</dbReference>
<feature type="domain" description="Phorbol-ester/DAG-type" evidence="5">
    <location>
        <begin position="208"/>
        <end position="258"/>
    </location>
</feature>
<keyword evidence="1" id="KW-0479">Metal-binding</keyword>
<evidence type="ECO:0000256" key="1">
    <source>
        <dbReference type="ARBA" id="ARBA00022723"/>
    </source>
</evidence>
<comment type="caution">
    <text evidence="6">The sequence shown here is derived from an EMBL/GenBank/DDBJ whole genome shotgun (WGS) entry which is preliminary data.</text>
</comment>
<dbReference type="EMBL" id="CAKOAT010119376">
    <property type="protein sequence ID" value="CAH8332328.1"/>
    <property type="molecule type" value="Genomic_DNA"/>
</dbReference>
<dbReference type="Proteomes" id="UP001642260">
    <property type="component" value="Unassembled WGS sequence"/>
</dbReference>
<evidence type="ECO:0000259" key="5">
    <source>
        <dbReference type="PROSITE" id="PS50081"/>
    </source>
</evidence>
<organism evidence="6 7">
    <name type="scientific">Eruca vesicaria subsp. sativa</name>
    <name type="common">Garden rocket</name>
    <name type="synonym">Eruca sativa</name>
    <dbReference type="NCBI Taxonomy" id="29727"/>
    <lineage>
        <taxon>Eukaryota</taxon>
        <taxon>Viridiplantae</taxon>
        <taxon>Streptophyta</taxon>
        <taxon>Embryophyta</taxon>
        <taxon>Tracheophyta</taxon>
        <taxon>Spermatophyta</taxon>
        <taxon>Magnoliopsida</taxon>
        <taxon>eudicotyledons</taxon>
        <taxon>Gunneridae</taxon>
        <taxon>Pentapetalae</taxon>
        <taxon>rosids</taxon>
        <taxon>malvids</taxon>
        <taxon>Brassicales</taxon>
        <taxon>Brassicaceae</taxon>
        <taxon>Brassiceae</taxon>
        <taxon>Eruca</taxon>
    </lineage>
</organism>
<dbReference type="SUPFAM" id="SSF57889">
    <property type="entry name" value="Cysteine-rich domain"/>
    <property type="match status" value="4"/>
</dbReference>
<dbReference type="AlphaFoldDB" id="A0ABC8JMY7"/>